<keyword evidence="1" id="KW-1133">Transmembrane helix</keyword>
<gene>
    <name evidence="2" type="ORF">SPHA_55310</name>
</gene>
<name>A0A812DJE9_ACAPH</name>
<evidence type="ECO:0000256" key="1">
    <source>
        <dbReference type="SAM" id="Phobius"/>
    </source>
</evidence>
<feature type="transmembrane region" description="Helical" evidence="1">
    <location>
        <begin position="169"/>
        <end position="188"/>
    </location>
</feature>
<feature type="transmembrane region" description="Helical" evidence="1">
    <location>
        <begin position="86"/>
        <end position="103"/>
    </location>
</feature>
<evidence type="ECO:0000313" key="2">
    <source>
        <dbReference type="EMBL" id="CAE1302967.1"/>
    </source>
</evidence>
<keyword evidence="3" id="KW-1185">Reference proteome</keyword>
<feature type="transmembrane region" description="Helical" evidence="1">
    <location>
        <begin position="195"/>
        <end position="218"/>
    </location>
</feature>
<feature type="transmembrane region" description="Helical" evidence="1">
    <location>
        <begin position="21"/>
        <end position="40"/>
    </location>
</feature>
<feature type="transmembrane region" description="Helical" evidence="1">
    <location>
        <begin position="109"/>
        <end position="131"/>
    </location>
</feature>
<dbReference type="EMBL" id="CAHIKZ030003667">
    <property type="protein sequence ID" value="CAE1302967.1"/>
    <property type="molecule type" value="Genomic_DNA"/>
</dbReference>
<dbReference type="Proteomes" id="UP000597762">
    <property type="component" value="Unassembled WGS sequence"/>
</dbReference>
<sequence>MRSIPTRYVTGFVARFLTHPLSLSLSLSLSLIVFLLLPSINLSHLLFIRSFSFSLIFSITLSEHLLYSLSRFSTFFIIPVTPSQHVLSSLSLALIFILTHSIYRPLTESIIHSLTFLFSFIISVTPSHHLLDSLSLSLSPRFPLIFLALLQHLLSPSLFRFLSFSLSDFTVSTPLSLSLIFILFHYSVTLSQRMLYSLSLISVYALALSHSLFLAILFSLFLCLIFSLALSFSFVFFISLLSFSLSLSNTHRRTFPSLSYL</sequence>
<comment type="caution">
    <text evidence="2">The sequence shown here is derived from an EMBL/GenBank/DDBJ whole genome shotgun (WGS) entry which is preliminary data.</text>
</comment>
<feature type="transmembrane region" description="Helical" evidence="1">
    <location>
        <begin position="224"/>
        <end position="247"/>
    </location>
</feature>
<protein>
    <submittedName>
        <fullName evidence="2">Uncharacterized protein</fullName>
    </submittedName>
</protein>
<proteinExistence type="predicted"/>
<accession>A0A812DJE9</accession>
<keyword evidence="1" id="KW-0472">Membrane</keyword>
<evidence type="ECO:0000313" key="3">
    <source>
        <dbReference type="Proteomes" id="UP000597762"/>
    </source>
</evidence>
<organism evidence="2 3">
    <name type="scientific">Acanthosepion pharaonis</name>
    <name type="common">Pharaoh cuttlefish</name>
    <name type="synonym">Sepia pharaonis</name>
    <dbReference type="NCBI Taxonomy" id="158019"/>
    <lineage>
        <taxon>Eukaryota</taxon>
        <taxon>Metazoa</taxon>
        <taxon>Spiralia</taxon>
        <taxon>Lophotrochozoa</taxon>
        <taxon>Mollusca</taxon>
        <taxon>Cephalopoda</taxon>
        <taxon>Coleoidea</taxon>
        <taxon>Decapodiformes</taxon>
        <taxon>Sepiida</taxon>
        <taxon>Sepiina</taxon>
        <taxon>Sepiidae</taxon>
        <taxon>Acanthosepion</taxon>
    </lineage>
</organism>
<keyword evidence="1" id="KW-0812">Transmembrane</keyword>
<reference evidence="2" key="1">
    <citation type="submission" date="2021-01" db="EMBL/GenBank/DDBJ databases">
        <authorList>
            <person name="Li R."/>
            <person name="Bekaert M."/>
        </authorList>
    </citation>
    <scope>NUCLEOTIDE SEQUENCE</scope>
    <source>
        <strain evidence="2">Farmed</strain>
    </source>
</reference>
<dbReference type="AlphaFoldDB" id="A0A812DJE9"/>